<evidence type="ECO:0000313" key="1">
    <source>
        <dbReference type="EMBL" id="CAD8121219.1"/>
    </source>
</evidence>
<accession>A0A8S1R0N2</accession>
<keyword evidence="2" id="KW-1185">Reference proteome</keyword>
<organism evidence="1 2">
    <name type="scientific">Paramecium sonneborni</name>
    <dbReference type="NCBI Taxonomy" id="65129"/>
    <lineage>
        <taxon>Eukaryota</taxon>
        <taxon>Sar</taxon>
        <taxon>Alveolata</taxon>
        <taxon>Ciliophora</taxon>
        <taxon>Intramacronucleata</taxon>
        <taxon>Oligohymenophorea</taxon>
        <taxon>Peniculida</taxon>
        <taxon>Parameciidae</taxon>
        <taxon>Paramecium</taxon>
    </lineage>
</organism>
<gene>
    <name evidence="1" type="ORF">PSON_ATCC_30995.1.T1310016</name>
</gene>
<reference evidence="1" key="1">
    <citation type="submission" date="2021-01" db="EMBL/GenBank/DDBJ databases">
        <authorList>
            <consortium name="Genoscope - CEA"/>
            <person name="William W."/>
        </authorList>
    </citation>
    <scope>NUCLEOTIDE SEQUENCE</scope>
</reference>
<evidence type="ECO:0000313" key="2">
    <source>
        <dbReference type="Proteomes" id="UP000692954"/>
    </source>
</evidence>
<dbReference type="AlphaFoldDB" id="A0A8S1R0N2"/>
<comment type="caution">
    <text evidence="1">The sequence shown here is derived from an EMBL/GenBank/DDBJ whole genome shotgun (WGS) entry which is preliminary data.</text>
</comment>
<dbReference type="EMBL" id="CAJJDN010000131">
    <property type="protein sequence ID" value="CAD8121219.1"/>
    <property type="molecule type" value="Genomic_DNA"/>
</dbReference>
<name>A0A8S1R0N2_9CILI</name>
<dbReference type="Proteomes" id="UP000692954">
    <property type="component" value="Unassembled WGS sequence"/>
</dbReference>
<protein>
    <submittedName>
        <fullName evidence="1">Uncharacterized protein</fullName>
    </submittedName>
</protein>
<proteinExistence type="predicted"/>
<sequence length="115" mass="13751">MRIDLGGKTCNQNLISICDQLIIYRLILVEWNCQKCDCYIAYNFELKMLKYEESAQNYRLFMNFQMEKFLRSKIQDSDALNQCLTLNFLISNTWVLMSLEFMSLQRVQLRNAIQI</sequence>